<dbReference type="InterPro" id="IPR036412">
    <property type="entry name" value="HAD-like_sf"/>
</dbReference>
<dbReference type="Gene3D" id="1.10.150.240">
    <property type="entry name" value="Putative phosphatase, domain 2"/>
    <property type="match status" value="1"/>
</dbReference>
<reference evidence="2" key="1">
    <citation type="journal article" date="2019" name="Microbiol. Resour. Announc.">
        <title>Complete Genome Sequence of Halomonas olivaria, a Moderately Halophilic Bacterium Isolated from Olive Processing Effluents, Obtained by Nanopore Sequencing.</title>
        <authorList>
            <person name="Nagata S."/>
            <person name="Ii K.M."/>
            <person name="Tsukimi T."/>
            <person name="Miura M.C."/>
            <person name="Galipon J."/>
            <person name="Arakawa K."/>
        </authorList>
    </citation>
    <scope>NUCLEOTIDE SEQUENCE [LARGE SCALE GENOMIC DNA]</scope>
    <source>
        <strain evidence="2">TYRC17</strain>
    </source>
</reference>
<accession>A0ABM7GN11</accession>
<gene>
    <name evidence="1" type="ORF">HORIV_44460</name>
</gene>
<proteinExistence type="predicted"/>
<dbReference type="InterPro" id="IPR023198">
    <property type="entry name" value="PGP-like_dom2"/>
</dbReference>
<dbReference type="EMBL" id="AP019416">
    <property type="protein sequence ID" value="BBI52025.1"/>
    <property type="molecule type" value="Genomic_DNA"/>
</dbReference>
<protein>
    <recommendedName>
        <fullName evidence="3">Phosphoglycolate phosphatase</fullName>
    </recommendedName>
</protein>
<keyword evidence="2" id="KW-1185">Reference proteome</keyword>
<dbReference type="Proteomes" id="UP000289555">
    <property type="component" value="Chromosome"/>
</dbReference>
<sequence length="103" mass="11179">MQVHLIHYSERHAVLQGKRLIAFDLDGTLIDSVPDLAAAVARTLNELDLPAPSEAEVRDWVGNGAPVLVERALTWALKAAPEPALLKRGYDGFMVHYGAAPIP</sequence>
<organism evidence="1 2">
    <name type="scientific">Vreelandella olivaria</name>
    <dbReference type="NCBI Taxonomy" id="390919"/>
    <lineage>
        <taxon>Bacteria</taxon>
        <taxon>Pseudomonadati</taxon>
        <taxon>Pseudomonadota</taxon>
        <taxon>Gammaproteobacteria</taxon>
        <taxon>Oceanospirillales</taxon>
        <taxon>Halomonadaceae</taxon>
        <taxon>Vreelandella</taxon>
    </lineage>
</organism>
<evidence type="ECO:0000313" key="1">
    <source>
        <dbReference type="EMBL" id="BBI52025.1"/>
    </source>
</evidence>
<name>A0ABM7GN11_9GAMM</name>
<evidence type="ECO:0000313" key="2">
    <source>
        <dbReference type="Proteomes" id="UP000289555"/>
    </source>
</evidence>
<dbReference type="Pfam" id="PF00702">
    <property type="entry name" value="Hydrolase"/>
    <property type="match status" value="1"/>
</dbReference>
<dbReference type="SUPFAM" id="SSF56784">
    <property type="entry name" value="HAD-like"/>
    <property type="match status" value="1"/>
</dbReference>
<evidence type="ECO:0008006" key="3">
    <source>
        <dbReference type="Google" id="ProtNLM"/>
    </source>
</evidence>